<proteinExistence type="predicted"/>
<organism evidence="2 3">
    <name type="scientific">Stachybotrys chartarum (strain CBS 109288 / IBT 7711)</name>
    <name type="common">Toxic black mold</name>
    <name type="synonym">Stilbospora chartarum</name>
    <dbReference type="NCBI Taxonomy" id="1280523"/>
    <lineage>
        <taxon>Eukaryota</taxon>
        <taxon>Fungi</taxon>
        <taxon>Dikarya</taxon>
        <taxon>Ascomycota</taxon>
        <taxon>Pezizomycotina</taxon>
        <taxon>Sordariomycetes</taxon>
        <taxon>Hypocreomycetidae</taxon>
        <taxon>Hypocreales</taxon>
        <taxon>Stachybotryaceae</taxon>
        <taxon>Stachybotrys</taxon>
    </lineage>
</organism>
<evidence type="ECO:0000313" key="3">
    <source>
        <dbReference type="Proteomes" id="UP000028045"/>
    </source>
</evidence>
<dbReference type="AlphaFoldDB" id="A0A084AMX0"/>
<accession>A0A084AMX0</accession>
<feature type="compositionally biased region" description="Basic residues" evidence="1">
    <location>
        <begin position="994"/>
        <end position="1006"/>
    </location>
</feature>
<feature type="region of interest" description="Disordered" evidence="1">
    <location>
        <begin position="59"/>
        <end position="109"/>
    </location>
</feature>
<feature type="compositionally biased region" description="Low complexity" evidence="1">
    <location>
        <begin position="1"/>
        <end position="10"/>
    </location>
</feature>
<sequence>MTSNSSSPTGSDDDDDQRERWVPAWSHPDWADDDEQGGHRAQTDFKITDGFLDLVRPALRPEDEDKKPSEYAKRFGIFPGRTDGRSRASPVGETSWTTGVEDSGSRSKGHEIRHFLRGNAKGHGLDDYVKARRLERSDFGDEELGFLKAYENLKVEEYWQGVLFGDMTMEEMIDGGHFSMGHANLDLEGHIHPLLHRHHWENRDVIFTGIDGQVYTLNPKTNDQIWLALQPALRLATKLLTVDEPFFKALSDIRHWCFVDPSLDPRPHGQEREQQPRVKFKLNPDPSETICSTIPLPSSSFDPIANNQILLEKELVFTLDSGFHMDKFDMKRFTQGTTVTDFAMPEVRVSIGLAADVIWPLLASEYSLAEKMMTSHVLATTIVHEMMHAIECVIFKWLKYPSVIGITDPEDVQFCQNMRNALFPGPDNPHNCLKPYFEDDHVAETGHAYEYHVMGGGVWPLRCSDQRAGPIFLTSYAGINLRSQWGFSYDPEETLNAIASRPRGYVSFAQVDAVQKAFHQSFWDVQVQKYGMAAWREAPERPSKVWFCPPDEYSLISQVKSLTFGSQAQREAIVDFLQDFYNNKQFTLLQYCLSLVSEAVQFELMIRRFKQDQESRPQRRQVIENTILDIEMIVCEAAAAKTYADSFANGAWLGLVAAKAYETWQKLLIRKKNVFPDEESKQCAGALGEFGRRAFAQQKTFQDRIVRRLMQLSWYYRDEQTTDHGLISELYGLPHPYWQLYRRVLLPGHHDAWRGHVQMLQSRLVSVMRQLASISEELPLWDTEWSPKLTTTLGGFTRILEILGKSSRTVHKNWQRSLVTLPELRMCGTRPRERWYFLAKKEMLNLKGHQYKKLRVFERQFRALLDLGDAAIIYRNKKAIELATKWHGLLDDEIESQRSWMEITKDLGSEELGLTLVKMKEESKLSEMRREARAADFAAGRETRLQPNESKDHIKRPAGLGTAPPRLDRPSLIDPPTPLGISQTKSQPDAWLYPRHRVHGTSRRPPKFSPEDVENILSKSDFLRPNPISAPAKTPGHVASSIQKQRLQHRDLLEAAQRELEQGRHDLKLAEQAERILVQEQIRQETEAARKPPRLPDDAHEDSGRTAEGGDSARSTLAAGGSRKRRGETLENSGRRRVRFAHRDEEAVFEAETEEEEVEEEERPNRGFCDWLFDWFYGWYI</sequence>
<dbReference type="OrthoDB" id="3497519at2759"/>
<evidence type="ECO:0000313" key="2">
    <source>
        <dbReference type="EMBL" id="KEY66649.1"/>
    </source>
</evidence>
<dbReference type="HOGENOM" id="CLU_273005_0_0_1"/>
<feature type="compositionally biased region" description="Basic and acidic residues" evidence="1">
    <location>
        <begin position="927"/>
        <end position="952"/>
    </location>
</feature>
<evidence type="ECO:0000256" key="1">
    <source>
        <dbReference type="SAM" id="MobiDB-lite"/>
    </source>
</evidence>
<keyword evidence="3" id="KW-1185">Reference proteome</keyword>
<feature type="region of interest" description="Disordered" evidence="1">
    <location>
        <begin position="1"/>
        <end position="40"/>
    </location>
</feature>
<dbReference type="Proteomes" id="UP000028045">
    <property type="component" value="Unassembled WGS sequence"/>
</dbReference>
<name>A0A084AMX0_STACB</name>
<reference evidence="2 3" key="1">
    <citation type="journal article" date="2014" name="BMC Genomics">
        <title>Comparative genome sequencing reveals chemotype-specific gene clusters in the toxigenic black mold Stachybotrys.</title>
        <authorList>
            <person name="Semeiks J."/>
            <person name="Borek D."/>
            <person name="Otwinowski Z."/>
            <person name="Grishin N.V."/>
        </authorList>
    </citation>
    <scope>NUCLEOTIDE SEQUENCE [LARGE SCALE GENOMIC DNA]</scope>
    <source>
        <strain evidence="3">CBS 109288 / IBT 7711</strain>
    </source>
</reference>
<gene>
    <name evidence="2" type="ORF">S7711_01943</name>
</gene>
<protein>
    <submittedName>
        <fullName evidence="2">Uncharacterized protein</fullName>
    </submittedName>
</protein>
<dbReference type="EMBL" id="KL648650">
    <property type="protein sequence ID" value="KEY66649.1"/>
    <property type="molecule type" value="Genomic_DNA"/>
</dbReference>
<feature type="region of interest" description="Disordered" evidence="1">
    <location>
        <begin position="1084"/>
        <end position="1138"/>
    </location>
</feature>
<feature type="region of interest" description="Disordered" evidence="1">
    <location>
        <begin position="927"/>
        <end position="1045"/>
    </location>
</feature>
<feature type="compositionally biased region" description="Basic and acidic residues" evidence="1">
    <location>
        <begin position="59"/>
        <end position="73"/>
    </location>
</feature>
<feature type="compositionally biased region" description="Basic and acidic residues" evidence="1">
    <location>
        <begin position="1084"/>
        <end position="1105"/>
    </location>
</feature>